<feature type="transmembrane region" description="Helical" evidence="2">
    <location>
        <begin position="7"/>
        <end position="25"/>
    </location>
</feature>
<evidence type="ECO:0000313" key="3">
    <source>
        <dbReference type="EMBL" id="SFK92397.1"/>
    </source>
</evidence>
<keyword evidence="4" id="KW-1185">Reference proteome</keyword>
<reference evidence="4" key="1">
    <citation type="submission" date="2016-10" db="EMBL/GenBank/DDBJ databases">
        <authorList>
            <person name="Varghese N."/>
            <person name="Submissions S."/>
        </authorList>
    </citation>
    <scope>NUCLEOTIDE SEQUENCE [LARGE SCALE GENOMIC DNA]</scope>
    <source>
        <strain evidence="4">MO64</strain>
    </source>
</reference>
<evidence type="ECO:0000256" key="1">
    <source>
        <dbReference type="SAM" id="MobiDB-lite"/>
    </source>
</evidence>
<dbReference type="InterPro" id="IPR011256">
    <property type="entry name" value="Reg_factor_effector_dom_sf"/>
</dbReference>
<dbReference type="Gene3D" id="3.20.80.10">
    <property type="entry name" value="Regulatory factor, effector binding domain"/>
    <property type="match status" value="1"/>
</dbReference>
<dbReference type="AlphaFoldDB" id="A0A1I4DIZ6"/>
<keyword evidence="2" id="KW-0472">Membrane</keyword>
<proteinExistence type="predicted"/>
<evidence type="ECO:0000313" key="4">
    <source>
        <dbReference type="Proteomes" id="UP000198725"/>
    </source>
</evidence>
<protein>
    <recommendedName>
        <fullName evidence="5">Polyketide cyclase</fullName>
    </recommendedName>
</protein>
<sequence length="472" mass="49992">MTRVLEIIVALIIVAVLGVVAGFVMPSTGHVDRSLVVGKDIRQVYDVMDNLRRFPDYSTQRSDDPKIQYALSGPAFGPGATLSWTGGNDKVGDGKLTIASAQPDFNKIDPTVKHATIIWNLDNNWHGNDKHFTIDLDRQGRQGKLTKITWSYDVAYGFNLINRYSRLYIHGDPDSLIQYSLSNLQNVLAAVPNVDYSDLIPYIVQTKPTPVLLISDSSPRKDGLAGLDDVMNTDLTAIKAAAKKLGVNVTGPRITFTTNYGDETYSFDVALPIDASDLTINGQSYTLAAAKQPALSADGTAPVESSSAPASDSSSSAPAAAVVLKPGELDKDGRLVVDGKVRATLAFGGPALEGVWNGTAAGVPQTRDMLKAYAQTHGYKYDEVVHRLYDIQVQPEVQDDKGNITTYAKFDVYLPITDSANGGTLPQQTPEQAAGIAQPSLDASGDQAPAAAGSAPAPAGSSAAPAAASSAQ</sequence>
<feature type="compositionally biased region" description="Low complexity" evidence="1">
    <location>
        <begin position="301"/>
        <end position="319"/>
    </location>
</feature>
<dbReference type="RefSeq" id="WP_092703915.1">
    <property type="nucleotide sequence ID" value="NZ_FOSR01000009.1"/>
</dbReference>
<accession>A0A1I4DIZ6</accession>
<organism evidence="3 4">
    <name type="scientific">Rhodanobacter glycinis</name>
    <dbReference type="NCBI Taxonomy" id="582702"/>
    <lineage>
        <taxon>Bacteria</taxon>
        <taxon>Pseudomonadati</taxon>
        <taxon>Pseudomonadota</taxon>
        <taxon>Gammaproteobacteria</taxon>
        <taxon>Lysobacterales</taxon>
        <taxon>Rhodanobacteraceae</taxon>
        <taxon>Rhodanobacter</taxon>
    </lineage>
</organism>
<feature type="region of interest" description="Disordered" evidence="1">
    <location>
        <begin position="298"/>
        <end position="319"/>
    </location>
</feature>
<keyword evidence="2" id="KW-1133">Transmembrane helix</keyword>
<feature type="compositionally biased region" description="Low complexity" evidence="1">
    <location>
        <begin position="448"/>
        <end position="472"/>
    </location>
</feature>
<name>A0A1I4DIZ6_9GAMM</name>
<keyword evidence="2" id="KW-0812">Transmembrane</keyword>
<feature type="region of interest" description="Disordered" evidence="1">
    <location>
        <begin position="421"/>
        <end position="472"/>
    </location>
</feature>
<evidence type="ECO:0000256" key="2">
    <source>
        <dbReference type="SAM" id="Phobius"/>
    </source>
</evidence>
<feature type="compositionally biased region" description="Polar residues" evidence="1">
    <location>
        <begin position="421"/>
        <end position="431"/>
    </location>
</feature>
<gene>
    <name evidence="3" type="ORF">SAMN05192579_10935</name>
</gene>
<dbReference type="Proteomes" id="UP000198725">
    <property type="component" value="Unassembled WGS sequence"/>
</dbReference>
<dbReference type="EMBL" id="FOSR01000009">
    <property type="protein sequence ID" value="SFK92397.1"/>
    <property type="molecule type" value="Genomic_DNA"/>
</dbReference>
<evidence type="ECO:0008006" key="5">
    <source>
        <dbReference type="Google" id="ProtNLM"/>
    </source>
</evidence>